<dbReference type="PANTHER" id="PTHR40455">
    <property type="entry name" value="ANTITOXIN HIGA"/>
    <property type="match status" value="1"/>
</dbReference>
<organism evidence="2 3">
    <name type="scientific">Brunnivagina elsteri CCALA 953</name>
    <dbReference type="NCBI Taxonomy" id="987040"/>
    <lineage>
        <taxon>Bacteria</taxon>
        <taxon>Bacillati</taxon>
        <taxon>Cyanobacteriota</taxon>
        <taxon>Cyanophyceae</taxon>
        <taxon>Nostocales</taxon>
        <taxon>Calotrichaceae</taxon>
        <taxon>Brunnivagina</taxon>
    </lineage>
</organism>
<dbReference type="GO" id="GO:0001046">
    <property type="term" value="F:core promoter sequence-specific DNA binding"/>
    <property type="evidence" value="ECO:0007669"/>
    <property type="project" value="TreeGrafter"/>
</dbReference>
<dbReference type="SUPFAM" id="SSF47413">
    <property type="entry name" value="lambda repressor-like DNA-binding domains"/>
    <property type="match status" value="1"/>
</dbReference>
<keyword evidence="3" id="KW-1185">Reference proteome</keyword>
<evidence type="ECO:0000313" key="2">
    <source>
        <dbReference type="EMBL" id="PAX55196.1"/>
    </source>
</evidence>
<proteinExistence type="predicted"/>
<gene>
    <name evidence="2" type="ORF">CK510_11340</name>
</gene>
<accession>A0A2A2TJW2</accession>
<evidence type="ECO:0000313" key="3">
    <source>
        <dbReference type="Proteomes" id="UP000218238"/>
    </source>
</evidence>
<protein>
    <submittedName>
        <fullName evidence="2">Transcriptional regulator</fullName>
    </submittedName>
</protein>
<dbReference type="Gene3D" id="1.10.260.40">
    <property type="entry name" value="lambda repressor-like DNA-binding domains"/>
    <property type="match status" value="1"/>
</dbReference>
<dbReference type="OrthoDB" id="426919at2"/>
<reference evidence="2 3" key="1">
    <citation type="submission" date="2017-08" db="EMBL/GenBank/DDBJ databases">
        <title>Draft genome sequence of filamentous cyanobacterium Calothrix elsteri CCALA 953.</title>
        <authorList>
            <person name="Gagunashvili A.N."/>
            <person name="Elster J."/>
            <person name="Andresson O.S."/>
        </authorList>
    </citation>
    <scope>NUCLEOTIDE SEQUENCE [LARGE SCALE GENOMIC DNA]</scope>
    <source>
        <strain evidence="2 3">CCALA 953</strain>
    </source>
</reference>
<dbReference type="GO" id="GO:0006355">
    <property type="term" value="P:regulation of DNA-templated transcription"/>
    <property type="evidence" value="ECO:0007669"/>
    <property type="project" value="InterPro"/>
</dbReference>
<feature type="domain" description="HTH cro/C1-type" evidence="1">
    <location>
        <begin position="79"/>
        <end position="132"/>
    </location>
</feature>
<dbReference type="EMBL" id="NTFS01000101">
    <property type="protein sequence ID" value="PAX55196.1"/>
    <property type="molecule type" value="Genomic_DNA"/>
</dbReference>
<sequence>MTLIFNSQKYRELLVEYQPKIIRTEEENEKALAIVEKLMHQQSRSLEEDELYDLLITLIDKFEKEYYSPGNSSTPHSMLLFLMEQRDIKQSNLVGVIGSKGIVSEVVNGKREISKAQAKALGDFFQVDAGVFI</sequence>
<dbReference type="Proteomes" id="UP000218238">
    <property type="component" value="Unassembled WGS sequence"/>
</dbReference>
<dbReference type="PROSITE" id="PS50943">
    <property type="entry name" value="HTH_CROC1"/>
    <property type="match status" value="1"/>
</dbReference>
<evidence type="ECO:0000259" key="1">
    <source>
        <dbReference type="PROSITE" id="PS50943"/>
    </source>
</evidence>
<dbReference type="RefSeq" id="WP_095721803.1">
    <property type="nucleotide sequence ID" value="NZ_NTFS01000101.1"/>
</dbReference>
<name>A0A2A2TJW2_9CYAN</name>
<comment type="caution">
    <text evidence="2">The sequence shown here is derived from an EMBL/GenBank/DDBJ whole genome shotgun (WGS) entry which is preliminary data.</text>
</comment>
<dbReference type="AlphaFoldDB" id="A0A2A2TJW2"/>
<dbReference type="InterPro" id="IPR010982">
    <property type="entry name" value="Lambda_DNA-bd_dom_sf"/>
</dbReference>
<dbReference type="InterPro" id="IPR001387">
    <property type="entry name" value="Cro/C1-type_HTH"/>
</dbReference>
<dbReference type="InterPro" id="IPR039060">
    <property type="entry name" value="Antitox_HigA"/>
</dbReference>
<dbReference type="PANTHER" id="PTHR40455:SF1">
    <property type="entry name" value="ANTITOXIN HIGA"/>
    <property type="match status" value="1"/>
</dbReference>